<dbReference type="PANTHER" id="PTHR34406">
    <property type="entry name" value="PROTEIN YCEI"/>
    <property type="match status" value="1"/>
</dbReference>
<dbReference type="Gene3D" id="2.40.128.110">
    <property type="entry name" value="Lipid/polyisoprenoid-binding, YceI-like"/>
    <property type="match status" value="1"/>
</dbReference>
<feature type="domain" description="Lipid/polyisoprenoid-binding YceI-like" evidence="2">
    <location>
        <begin position="50"/>
        <end position="214"/>
    </location>
</feature>
<dbReference type="Proteomes" id="UP000198804">
    <property type="component" value="Unassembled WGS sequence"/>
</dbReference>
<dbReference type="PANTHER" id="PTHR34406:SF1">
    <property type="entry name" value="PROTEIN YCEI"/>
    <property type="match status" value="1"/>
</dbReference>
<organism evidence="3 4">
    <name type="scientific">Methylorubrum salsuginis</name>
    <dbReference type="NCBI Taxonomy" id="414703"/>
    <lineage>
        <taxon>Bacteria</taxon>
        <taxon>Pseudomonadati</taxon>
        <taxon>Pseudomonadota</taxon>
        <taxon>Alphaproteobacteria</taxon>
        <taxon>Hyphomicrobiales</taxon>
        <taxon>Methylobacteriaceae</taxon>
        <taxon>Methylorubrum</taxon>
    </lineage>
</organism>
<name>A0A1I4DM62_9HYPH</name>
<proteinExistence type="predicted"/>
<dbReference type="InterPro" id="IPR036761">
    <property type="entry name" value="TTHA0802/YceI-like_sf"/>
</dbReference>
<accession>A0A1I4DM62</accession>
<protein>
    <submittedName>
        <fullName evidence="3">Polyisoprenoid-binding protein YceI</fullName>
    </submittedName>
</protein>
<keyword evidence="1" id="KW-0732">Signal</keyword>
<sequence>MKRTLLAALLLASAVAPAVLPASRPARAQDAKPEAPAALTKDPNLVKAGRYRLDTAHGKITWSLSHLGYSTYYGQFTDVTGELTLDPKAPSQSRLSVRIGTVSVNALNDKLDAHLKAPDFLSVEAFPEATFVSTSIEPTSPTTARVNGTLTLRGVAKPVSFDATFNQAGPHPVDKLYTVGFDGWAVIKRSEFGVNAFLPVLGDEVALRLEGEFKAVE</sequence>
<reference evidence="4" key="1">
    <citation type="submission" date="2016-10" db="EMBL/GenBank/DDBJ databases">
        <authorList>
            <person name="Varghese N."/>
            <person name="Submissions S."/>
        </authorList>
    </citation>
    <scope>NUCLEOTIDE SEQUENCE [LARGE SCALE GENOMIC DNA]</scope>
    <source>
        <strain evidence="4">CGMCC 1.6474</strain>
    </source>
</reference>
<evidence type="ECO:0000259" key="2">
    <source>
        <dbReference type="SMART" id="SM00867"/>
    </source>
</evidence>
<evidence type="ECO:0000256" key="1">
    <source>
        <dbReference type="SAM" id="SignalP"/>
    </source>
</evidence>
<dbReference type="OrthoDB" id="9811006at2"/>
<gene>
    <name evidence="3" type="ORF">SAMN04488125_106113</name>
</gene>
<dbReference type="InterPro" id="IPR007372">
    <property type="entry name" value="Lipid/polyisoprenoid-bd_YceI"/>
</dbReference>
<feature type="chain" id="PRO_5011693450" evidence="1">
    <location>
        <begin position="29"/>
        <end position="217"/>
    </location>
</feature>
<keyword evidence="4" id="KW-1185">Reference proteome</keyword>
<dbReference type="AlphaFoldDB" id="A0A1I4DM62"/>
<dbReference type="SMART" id="SM00867">
    <property type="entry name" value="YceI"/>
    <property type="match status" value="1"/>
</dbReference>
<dbReference type="RefSeq" id="WP_091944817.1">
    <property type="nucleotide sequence ID" value="NZ_FOSV01000006.1"/>
</dbReference>
<dbReference type="STRING" id="414703.SAMN04488125_106113"/>
<evidence type="ECO:0000313" key="4">
    <source>
        <dbReference type="Proteomes" id="UP000198804"/>
    </source>
</evidence>
<dbReference type="SUPFAM" id="SSF101874">
    <property type="entry name" value="YceI-like"/>
    <property type="match status" value="1"/>
</dbReference>
<dbReference type="Pfam" id="PF04264">
    <property type="entry name" value="YceI"/>
    <property type="match status" value="1"/>
</dbReference>
<evidence type="ECO:0000313" key="3">
    <source>
        <dbReference type="EMBL" id="SFK94704.1"/>
    </source>
</evidence>
<feature type="signal peptide" evidence="1">
    <location>
        <begin position="1"/>
        <end position="28"/>
    </location>
</feature>
<dbReference type="EMBL" id="FOSV01000006">
    <property type="protein sequence ID" value="SFK94704.1"/>
    <property type="molecule type" value="Genomic_DNA"/>
</dbReference>